<evidence type="ECO:0000256" key="9">
    <source>
        <dbReference type="SAM" id="Phobius"/>
    </source>
</evidence>
<evidence type="ECO:0000256" key="3">
    <source>
        <dbReference type="ARBA" id="ARBA00022475"/>
    </source>
</evidence>
<evidence type="ECO:0000256" key="2">
    <source>
        <dbReference type="ARBA" id="ARBA00010323"/>
    </source>
</evidence>
<dbReference type="PIRSF" id="PIRSF500217">
    <property type="entry name" value="AlgI"/>
    <property type="match status" value="1"/>
</dbReference>
<dbReference type="InterPro" id="IPR028362">
    <property type="entry name" value="AlgI"/>
</dbReference>
<evidence type="ECO:0000256" key="5">
    <source>
        <dbReference type="ARBA" id="ARBA00022692"/>
    </source>
</evidence>
<protein>
    <submittedName>
        <fullName evidence="10">Putative poly(Beta-d-mannuronate) o-acetylase</fullName>
    </submittedName>
</protein>
<reference evidence="10" key="1">
    <citation type="journal article" date="2015" name="Proc. Natl. Acad. Sci. U.S.A.">
        <title>Networks of energetic and metabolic interactions define dynamics in microbial communities.</title>
        <authorList>
            <person name="Embree M."/>
            <person name="Liu J.K."/>
            <person name="Al-Bassam M.M."/>
            <person name="Zengler K."/>
        </authorList>
    </citation>
    <scope>NUCLEOTIDE SEQUENCE</scope>
</reference>
<feature type="transmembrane region" description="Helical" evidence="9">
    <location>
        <begin position="315"/>
        <end position="338"/>
    </location>
</feature>
<evidence type="ECO:0000256" key="6">
    <source>
        <dbReference type="ARBA" id="ARBA00022989"/>
    </source>
</evidence>
<evidence type="ECO:0000256" key="7">
    <source>
        <dbReference type="ARBA" id="ARBA00023136"/>
    </source>
</evidence>
<keyword evidence="4" id="KW-0808">Transferase</keyword>
<dbReference type="Pfam" id="PF03062">
    <property type="entry name" value="MBOAT"/>
    <property type="match status" value="1"/>
</dbReference>
<keyword evidence="5 9" id="KW-0812">Transmembrane</keyword>
<comment type="caution">
    <text evidence="10">The sequence shown here is derived from an EMBL/GenBank/DDBJ whole genome shotgun (WGS) entry which is preliminary data.</text>
</comment>
<evidence type="ECO:0000256" key="1">
    <source>
        <dbReference type="ARBA" id="ARBA00004651"/>
    </source>
</evidence>
<comment type="similarity">
    <text evidence="2">Belongs to the membrane-bound acyltransferase family.</text>
</comment>
<dbReference type="InterPro" id="IPR004299">
    <property type="entry name" value="MBOAT_fam"/>
</dbReference>
<feature type="transmembrane region" description="Helical" evidence="9">
    <location>
        <begin position="446"/>
        <end position="469"/>
    </location>
</feature>
<evidence type="ECO:0000256" key="8">
    <source>
        <dbReference type="ARBA" id="ARBA00023315"/>
    </source>
</evidence>
<feature type="transmembrane region" description="Helical" evidence="9">
    <location>
        <begin position="412"/>
        <end position="434"/>
    </location>
</feature>
<dbReference type="InterPro" id="IPR051085">
    <property type="entry name" value="MB_O-acyltransferase"/>
</dbReference>
<dbReference type="PANTHER" id="PTHR13285">
    <property type="entry name" value="ACYLTRANSFERASE"/>
    <property type="match status" value="1"/>
</dbReference>
<comment type="subcellular location">
    <subcellularLocation>
        <location evidence="1">Cell membrane</location>
        <topology evidence="1">Multi-pass membrane protein</topology>
    </subcellularLocation>
</comment>
<name>A0A0W8G7H3_9ZZZZ</name>
<dbReference type="InterPro" id="IPR024194">
    <property type="entry name" value="Ac/AlaTfrase_AlgI/DltB"/>
</dbReference>
<keyword evidence="8" id="KW-0012">Acyltransferase</keyword>
<feature type="transmembrane region" description="Helical" evidence="9">
    <location>
        <begin position="358"/>
        <end position="377"/>
    </location>
</feature>
<feature type="transmembrane region" description="Helical" evidence="9">
    <location>
        <begin position="46"/>
        <end position="68"/>
    </location>
</feature>
<feature type="transmembrane region" description="Helical" evidence="9">
    <location>
        <begin position="80"/>
        <end position="100"/>
    </location>
</feature>
<accession>A0A0W8G7H3</accession>
<dbReference type="EMBL" id="LNQE01000150">
    <property type="protein sequence ID" value="KUG28946.1"/>
    <property type="molecule type" value="Genomic_DNA"/>
</dbReference>
<dbReference type="GO" id="GO:0005886">
    <property type="term" value="C:plasma membrane"/>
    <property type="evidence" value="ECO:0007669"/>
    <property type="project" value="UniProtKB-SubCell"/>
</dbReference>
<dbReference type="PANTHER" id="PTHR13285:SF23">
    <property type="entry name" value="TEICHOIC ACID D-ALANYLTRANSFERASE"/>
    <property type="match status" value="1"/>
</dbReference>
<keyword evidence="3" id="KW-1003">Cell membrane</keyword>
<evidence type="ECO:0000256" key="4">
    <source>
        <dbReference type="ARBA" id="ARBA00022679"/>
    </source>
</evidence>
<proteinExistence type="inferred from homology"/>
<organism evidence="10">
    <name type="scientific">hydrocarbon metagenome</name>
    <dbReference type="NCBI Taxonomy" id="938273"/>
    <lineage>
        <taxon>unclassified sequences</taxon>
        <taxon>metagenomes</taxon>
        <taxon>ecological metagenomes</taxon>
    </lineage>
</organism>
<dbReference type="GO" id="GO:0016746">
    <property type="term" value="F:acyltransferase activity"/>
    <property type="evidence" value="ECO:0007669"/>
    <property type="project" value="UniProtKB-KW"/>
</dbReference>
<keyword evidence="7 9" id="KW-0472">Membrane</keyword>
<evidence type="ECO:0000313" key="10">
    <source>
        <dbReference type="EMBL" id="KUG28946.1"/>
    </source>
</evidence>
<feature type="transmembrane region" description="Helical" evidence="9">
    <location>
        <begin position="120"/>
        <end position="138"/>
    </location>
</feature>
<sequence length="480" mass="51213">MSLDSPLFLFAFLPAVLAGFFASPVGLRPLLLLAASLIFTAMGDITALPVLAASILGNHALALAIGNARAAGRTVRQKRLAALGVTANILYLAKAKYLAFAVSALPFLESSGMDPAQVHGLPPLGISFFTFQAVSYLVDVSRGQVAADKNLVHTALYLSFFPKMIAGPIARYATMLPGMRLPRPALSDVAAGSGRFCLGLAKKTLLAGTLGPVADAAFSARPLGGALDMGTAWLGLLAYTGQIYFDFSGYTDMAVGLGRMFGIALPENFDHPYVSRSVREFWRRWHISLSTWFRDYLYIPLGGGRVGPLAVQRNLLVVFLVCGLWHGANWTFVVWGLYHGVFLVLERTRFGRAMDAAPAAVGHAYALTAVMLGWVFFRSADLPQAVNYLGALFSFRFEGFDYTWMTVASRQALAALAAAVVFSLPLGGVARTLSDLAGRLGPLGRGAAWAVAVLAPAALLALSAMQLAAGTYSPFIYARF</sequence>
<dbReference type="PIRSF" id="PIRSF016636">
    <property type="entry name" value="AlgI_DltB"/>
    <property type="match status" value="1"/>
</dbReference>
<dbReference type="AlphaFoldDB" id="A0A0W8G7H3"/>
<dbReference type="GO" id="GO:0042121">
    <property type="term" value="P:alginic acid biosynthetic process"/>
    <property type="evidence" value="ECO:0007669"/>
    <property type="project" value="InterPro"/>
</dbReference>
<keyword evidence="6 9" id="KW-1133">Transmembrane helix</keyword>
<gene>
    <name evidence="10" type="ORF">ASZ90_001171</name>
</gene>